<feature type="transmembrane region" description="Helical" evidence="1">
    <location>
        <begin position="33"/>
        <end position="54"/>
    </location>
</feature>
<keyword evidence="1" id="KW-0472">Membrane</keyword>
<keyword evidence="3" id="KW-1185">Reference proteome</keyword>
<protein>
    <submittedName>
        <fullName evidence="2">Small-conductance mechanosensitive channel</fullName>
    </submittedName>
</protein>
<evidence type="ECO:0000313" key="3">
    <source>
        <dbReference type="Proteomes" id="UP000529783"/>
    </source>
</evidence>
<comment type="caution">
    <text evidence="2">The sequence shown here is derived from an EMBL/GenBank/DDBJ whole genome shotgun (WGS) entry which is preliminary data.</text>
</comment>
<dbReference type="Proteomes" id="UP000529783">
    <property type="component" value="Unassembled WGS sequence"/>
</dbReference>
<gene>
    <name evidence="2" type="ORF">BJY14_005601</name>
</gene>
<dbReference type="RefSeq" id="WP_179846302.1">
    <property type="nucleotide sequence ID" value="NZ_JACCBA010000001.1"/>
</dbReference>
<dbReference type="AlphaFoldDB" id="A0A7Y9EKT8"/>
<name>A0A7Y9EKT8_9ACTN</name>
<sequence>MNKNPVRQALFVLTIVYGLVIGLLAVLDVNALGLIAAAGAVLLGLGWGFSGMLTRHKPQN</sequence>
<reference evidence="2 3" key="1">
    <citation type="submission" date="2020-07" db="EMBL/GenBank/DDBJ databases">
        <title>Sequencing the genomes of 1000 actinobacteria strains.</title>
        <authorList>
            <person name="Klenk H.-P."/>
        </authorList>
    </citation>
    <scope>NUCLEOTIDE SEQUENCE [LARGE SCALE GENOMIC DNA]</scope>
    <source>
        <strain evidence="2 3">DSM 40398</strain>
    </source>
</reference>
<evidence type="ECO:0000313" key="2">
    <source>
        <dbReference type="EMBL" id="NYD49618.1"/>
    </source>
</evidence>
<accession>A0A7Y9EKT8</accession>
<keyword evidence="1" id="KW-1133">Transmembrane helix</keyword>
<feature type="transmembrane region" description="Helical" evidence="1">
    <location>
        <begin position="9"/>
        <end position="27"/>
    </location>
</feature>
<dbReference type="EMBL" id="JACCBA010000001">
    <property type="protein sequence ID" value="NYD49618.1"/>
    <property type="molecule type" value="Genomic_DNA"/>
</dbReference>
<keyword evidence="1" id="KW-0812">Transmembrane</keyword>
<proteinExistence type="predicted"/>
<organism evidence="2 3">
    <name type="scientific">Actinomadura luteofluorescens</name>
    <dbReference type="NCBI Taxonomy" id="46163"/>
    <lineage>
        <taxon>Bacteria</taxon>
        <taxon>Bacillati</taxon>
        <taxon>Actinomycetota</taxon>
        <taxon>Actinomycetes</taxon>
        <taxon>Streptosporangiales</taxon>
        <taxon>Thermomonosporaceae</taxon>
        <taxon>Actinomadura</taxon>
    </lineage>
</organism>
<evidence type="ECO:0000256" key="1">
    <source>
        <dbReference type="SAM" id="Phobius"/>
    </source>
</evidence>